<organism evidence="1 2">
    <name type="scientific">Somion occarium</name>
    <dbReference type="NCBI Taxonomy" id="3059160"/>
    <lineage>
        <taxon>Eukaryota</taxon>
        <taxon>Fungi</taxon>
        <taxon>Dikarya</taxon>
        <taxon>Basidiomycota</taxon>
        <taxon>Agaricomycotina</taxon>
        <taxon>Agaricomycetes</taxon>
        <taxon>Polyporales</taxon>
        <taxon>Cerrenaceae</taxon>
        <taxon>Somion</taxon>
    </lineage>
</organism>
<gene>
    <name evidence="1" type="ORF">GFSPODELE1_LOCUS9821</name>
</gene>
<accession>A0ABP1E5N5</accession>
<dbReference type="EMBL" id="OZ037951">
    <property type="protein sequence ID" value="CAL1714554.1"/>
    <property type="molecule type" value="Genomic_DNA"/>
</dbReference>
<dbReference type="Proteomes" id="UP001497453">
    <property type="component" value="Chromosome 8"/>
</dbReference>
<evidence type="ECO:0000313" key="1">
    <source>
        <dbReference type="EMBL" id="CAL1714554.1"/>
    </source>
</evidence>
<protein>
    <recommendedName>
        <fullName evidence="3">C2H2-type domain-containing protein</fullName>
    </recommendedName>
</protein>
<keyword evidence="2" id="KW-1185">Reference proteome</keyword>
<proteinExistence type="predicted"/>
<reference evidence="2" key="1">
    <citation type="submission" date="2024-04" db="EMBL/GenBank/DDBJ databases">
        <authorList>
            <person name="Shaw F."/>
            <person name="Minotto A."/>
        </authorList>
    </citation>
    <scope>NUCLEOTIDE SEQUENCE [LARGE SCALE GENOMIC DNA]</scope>
</reference>
<name>A0ABP1E5N5_9APHY</name>
<evidence type="ECO:0008006" key="3">
    <source>
        <dbReference type="Google" id="ProtNLM"/>
    </source>
</evidence>
<evidence type="ECO:0000313" key="2">
    <source>
        <dbReference type="Proteomes" id="UP001497453"/>
    </source>
</evidence>
<sequence length="197" mass="21864">MSGSFYADYSRYSGMNVNNPNYIQTPAFGMYYATTADNGAPQHYAHHIPPAVQDPPAVQSPKEPILTQVSVDVHECQYPTATGPCRFSFGTKGITQLSAHLRQAHYINIKSEAKIEGELDTRSKAKIPCLWSTQGGPCGETFTVVKSVASHIITQHIHKTTGASWMWKCPICEDCSSSTESLCKQHMRRIHSINFTR</sequence>